<comment type="caution">
    <text evidence="11">The sequence shown here is derived from an EMBL/GenBank/DDBJ whole genome shotgun (WGS) entry which is preliminary data.</text>
</comment>
<dbReference type="GO" id="GO:0016740">
    <property type="term" value="F:transferase activity"/>
    <property type="evidence" value="ECO:0007669"/>
    <property type="project" value="UniProtKB-KW"/>
</dbReference>
<dbReference type="PANTHER" id="PTHR30040:SF2">
    <property type="entry name" value="FAD:PROTEIN FMN TRANSFERASE"/>
    <property type="match status" value="1"/>
</dbReference>
<dbReference type="Proteomes" id="UP000011991">
    <property type="component" value="Unassembled WGS sequence"/>
</dbReference>
<keyword evidence="8" id="KW-0460">Magnesium</keyword>
<dbReference type="EC" id="2.7.1.180" evidence="2"/>
<keyword evidence="7" id="KW-0274">FAD</keyword>
<keyword evidence="5" id="KW-0808">Transferase</keyword>
<keyword evidence="4" id="KW-0285">Flavoprotein</keyword>
<keyword evidence="6" id="KW-0479">Metal-binding</keyword>
<keyword evidence="11" id="KW-0449">Lipoprotein</keyword>
<gene>
    <name evidence="11" type="ORF">RMSM_00470</name>
</gene>
<dbReference type="PANTHER" id="PTHR30040">
    <property type="entry name" value="THIAMINE BIOSYNTHESIS LIPOPROTEIN APBE"/>
    <property type="match status" value="1"/>
</dbReference>
<organism evidence="11 12">
    <name type="scientific">Rhodopirellula maiorica SM1</name>
    <dbReference type="NCBI Taxonomy" id="1265738"/>
    <lineage>
        <taxon>Bacteria</taxon>
        <taxon>Pseudomonadati</taxon>
        <taxon>Planctomycetota</taxon>
        <taxon>Planctomycetia</taxon>
        <taxon>Pirellulales</taxon>
        <taxon>Pirellulaceae</taxon>
        <taxon>Novipirellula</taxon>
    </lineage>
</organism>
<dbReference type="InterPro" id="IPR024932">
    <property type="entry name" value="ApbE"/>
</dbReference>
<sequence>MLLGSVCAAAGEDQTARSSSVVNATTPASSGAIRELRGDTMGTTYMVKIYNPPEFESDVAIEVDAELRSVNDQMSTYLKSSEISRFNDSDSTDWFDVSLETAEVVSAALEIAEATDGAFDVTVGPLVNAWSFGPDPKTNEIPSDTEITSLRESVGYKKLAVRIDPPALKKSVPELKVDLSSIAKGHGVDRVVELLARLGAESVFVE</sequence>
<accession>M5RTG8</accession>
<dbReference type="SUPFAM" id="SSF143631">
    <property type="entry name" value="ApbE-like"/>
    <property type="match status" value="1"/>
</dbReference>
<dbReference type="GO" id="GO:0046872">
    <property type="term" value="F:metal ion binding"/>
    <property type="evidence" value="ECO:0007669"/>
    <property type="project" value="UniProtKB-KW"/>
</dbReference>
<evidence type="ECO:0000313" key="12">
    <source>
        <dbReference type="Proteomes" id="UP000011991"/>
    </source>
</evidence>
<evidence type="ECO:0000256" key="1">
    <source>
        <dbReference type="ARBA" id="ARBA00001946"/>
    </source>
</evidence>
<evidence type="ECO:0000256" key="7">
    <source>
        <dbReference type="ARBA" id="ARBA00022827"/>
    </source>
</evidence>
<protein>
    <recommendedName>
        <fullName evidence="3">FAD:protein FMN transferase</fullName>
        <ecNumber evidence="2">2.7.1.180</ecNumber>
    </recommendedName>
    <alternativeName>
        <fullName evidence="9">Flavin transferase</fullName>
    </alternativeName>
</protein>
<evidence type="ECO:0000256" key="2">
    <source>
        <dbReference type="ARBA" id="ARBA00011955"/>
    </source>
</evidence>
<feature type="non-terminal residue" evidence="11">
    <location>
        <position position="206"/>
    </location>
</feature>
<evidence type="ECO:0000256" key="10">
    <source>
        <dbReference type="ARBA" id="ARBA00048540"/>
    </source>
</evidence>
<evidence type="ECO:0000256" key="8">
    <source>
        <dbReference type="ARBA" id="ARBA00022842"/>
    </source>
</evidence>
<dbReference type="EMBL" id="ANOG01000071">
    <property type="protein sequence ID" value="EMI22590.1"/>
    <property type="molecule type" value="Genomic_DNA"/>
</dbReference>
<evidence type="ECO:0000256" key="4">
    <source>
        <dbReference type="ARBA" id="ARBA00022630"/>
    </source>
</evidence>
<evidence type="ECO:0000256" key="3">
    <source>
        <dbReference type="ARBA" id="ARBA00016337"/>
    </source>
</evidence>
<reference evidence="11 12" key="1">
    <citation type="journal article" date="2013" name="Mar. Genomics">
        <title>Expression of sulfatases in Rhodopirellula baltica and the diversity of sulfatases in the genus Rhodopirellula.</title>
        <authorList>
            <person name="Wegner C.E."/>
            <person name="Richter-Heitmann T."/>
            <person name="Klindworth A."/>
            <person name="Klockow C."/>
            <person name="Richter M."/>
            <person name="Achstetter T."/>
            <person name="Glockner F.O."/>
            <person name="Harder J."/>
        </authorList>
    </citation>
    <scope>NUCLEOTIDE SEQUENCE [LARGE SCALE GENOMIC DNA]</scope>
    <source>
        <strain evidence="11 12">SM1</strain>
    </source>
</reference>
<comment type="catalytic activity">
    <reaction evidence="10">
        <text>L-threonyl-[protein] + FAD = FMN-L-threonyl-[protein] + AMP + H(+)</text>
        <dbReference type="Rhea" id="RHEA:36847"/>
        <dbReference type="Rhea" id="RHEA-COMP:11060"/>
        <dbReference type="Rhea" id="RHEA-COMP:11061"/>
        <dbReference type="ChEBI" id="CHEBI:15378"/>
        <dbReference type="ChEBI" id="CHEBI:30013"/>
        <dbReference type="ChEBI" id="CHEBI:57692"/>
        <dbReference type="ChEBI" id="CHEBI:74257"/>
        <dbReference type="ChEBI" id="CHEBI:456215"/>
        <dbReference type="EC" id="2.7.1.180"/>
    </reaction>
</comment>
<comment type="cofactor">
    <cofactor evidence="1">
        <name>Mg(2+)</name>
        <dbReference type="ChEBI" id="CHEBI:18420"/>
    </cofactor>
</comment>
<evidence type="ECO:0000313" key="11">
    <source>
        <dbReference type="EMBL" id="EMI22590.1"/>
    </source>
</evidence>
<keyword evidence="12" id="KW-1185">Reference proteome</keyword>
<dbReference type="InterPro" id="IPR003374">
    <property type="entry name" value="ApbE-like_sf"/>
</dbReference>
<dbReference type="AlphaFoldDB" id="M5RTG8"/>
<name>M5RTG8_9BACT</name>
<evidence type="ECO:0000256" key="9">
    <source>
        <dbReference type="ARBA" id="ARBA00031306"/>
    </source>
</evidence>
<dbReference type="Gene3D" id="3.10.520.10">
    <property type="entry name" value="ApbE-like domains"/>
    <property type="match status" value="1"/>
</dbReference>
<dbReference type="Pfam" id="PF02424">
    <property type="entry name" value="ApbE"/>
    <property type="match status" value="1"/>
</dbReference>
<evidence type="ECO:0000256" key="6">
    <source>
        <dbReference type="ARBA" id="ARBA00022723"/>
    </source>
</evidence>
<evidence type="ECO:0000256" key="5">
    <source>
        <dbReference type="ARBA" id="ARBA00022679"/>
    </source>
</evidence>
<proteinExistence type="predicted"/>